<name>A0A7W7R5L6_KITKI</name>
<feature type="chain" id="PRO_5030994334" description="Ricin B lectin domain-containing protein" evidence="2">
    <location>
        <begin position="38"/>
        <end position="1408"/>
    </location>
</feature>
<dbReference type="InterPro" id="IPR000772">
    <property type="entry name" value="Ricin_B_lectin"/>
</dbReference>
<dbReference type="SUPFAM" id="SSF69318">
    <property type="entry name" value="Integrin alpha N-terminal domain"/>
    <property type="match status" value="1"/>
</dbReference>
<feature type="signal peptide" evidence="2">
    <location>
        <begin position="1"/>
        <end position="37"/>
    </location>
</feature>
<evidence type="ECO:0000256" key="2">
    <source>
        <dbReference type="SAM" id="SignalP"/>
    </source>
</evidence>
<evidence type="ECO:0000259" key="3">
    <source>
        <dbReference type="SMART" id="SM00458"/>
    </source>
</evidence>
<dbReference type="Gene3D" id="2.80.10.50">
    <property type="match status" value="3"/>
</dbReference>
<dbReference type="Pfam" id="PF00652">
    <property type="entry name" value="Ricin_B_lectin"/>
    <property type="match status" value="2"/>
</dbReference>
<reference evidence="4 5" key="1">
    <citation type="submission" date="2020-08" db="EMBL/GenBank/DDBJ databases">
        <title>Sequencing the genomes of 1000 actinobacteria strains.</title>
        <authorList>
            <person name="Klenk H.-P."/>
        </authorList>
    </citation>
    <scope>NUCLEOTIDE SEQUENCE [LARGE SCALE GENOMIC DNA]</scope>
    <source>
        <strain evidence="4 5">DSM 41654</strain>
    </source>
</reference>
<gene>
    <name evidence="4" type="ORF">FHR34_004772</name>
</gene>
<dbReference type="Proteomes" id="UP000540506">
    <property type="component" value="Unassembled WGS sequence"/>
</dbReference>
<evidence type="ECO:0000313" key="4">
    <source>
        <dbReference type="EMBL" id="MBB4925779.1"/>
    </source>
</evidence>
<proteinExistence type="predicted"/>
<feature type="domain" description="Ricin B lectin" evidence="3">
    <location>
        <begin position="1061"/>
        <end position="1184"/>
    </location>
</feature>
<dbReference type="SMART" id="SM00458">
    <property type="entry name" value="RICIN"/>
    <property type="match status" value="2"/>
</dbReference>
<accession>A0A7W7R5L6</accession>
<evidence type="ECO:0000313" key="5">
    <source>
        <dbReference type="Proteomes" id="UP000540506"/>
    </source>
</evidence>
<feature type="region of interest" description="Disordered" evidence="1">
    <location>
        <begin position="538"/>
        <end position="566"/>
    </location>
</feature>
<dbReference type="EMBL" id="JACHJV010000001">
    <property type="protein sequence ID" value="MBB4925779.1"/>
    <property type="molecule type" value="Genomic_DNA"/>
</dbReference>
<comment type="caution">
    <text evidence="4">The sequence shown here is derived from an EMBL/GenBank/DDBJ whole genome shotgun (WGS) entry which is preliminary data.</text>
</comment>
<protein>
    <recommendedName>
        <fullName evidence="3">Ricin B lectin domain-containing protein</fullName>
    </recommendedName>
</protein>
<dbReference type="RefSeq" id="WP_184938241.1">
    <property type="nucleotide sequence ID" value="NZ_JACHJV010000001.1"/>
</dbReference>
<feature type="compositionally biased region" description="Low complexity" evidence="1">
    <location>
        <begin position="544"/>
        <end position="554"/>
    </location>
</feature>
<dbReference type="InterPro" id="IPR035992">
    <property type="entry name" value="Ricin_B-like_lectins"/>
</dbReference>
<organism evidence="4 5">
    <name type="scientific">Kitasatospora kifunensis</name>
    <name type="common">Streptomyces kifunensis</name>
    <dbReference type="NCBI Taxonomy" id="58351"/>
    <lineage>
        <taxon>Bacteria</taxon>
        <taxon>Bacillati</taxon>
        <taxon>Actinomycetota</taxon>
        <taxon>Actinomycetes</taxon>
        <taxon>Kitasatosporales</taxon>
        <taxon>Streptomycetaceae</taxon>
        <taxon>Kitasatospora</taxon>
    </lineage>
</organism>
<keyword evidence="2" id="KW-0732">Signal</keyword>
<evidence type="ECO:0000256" key="1">
    <source>
        <dbReference type="SAM" id="MobiDB-lite"/>
    </source>
</evidence>
<dbReference type="InterPro" id="IPR028994">
    <property type="entry name" value="Integrin_alpha_N"/>
</dbReference>
<feature type="region of interest" description="Disordered" evidence="1">
    <location>
        <begin position="258"/>
        <end position="319"/>
    </location>
</feature>
<dbReference type="SUPFAM" id="SSF50370">
    <property type="entry name" value="Ricin B-like lectins"/>
    <property type="match status" value="2"/>
</dbReference>
<dbReference type="CDD" id="cd23451">
    <property type="entry name" value="beta-trefoil_Ricin_laminarinase"/>
    <property type="match status" value="1"/>
</dbReference>
<dbReference type="PROSITE" id="PS50231">
    <property type="entry name" value="RICIN_B_LECTIN"/>
    <property type="match status" value="2"/>
</dbReference>
<feature type="domain" description="Ricin B lectin" evidence="3">
    <location>
        <begin position="1266"/>
        <end position="1405"/>
    </location>
</feature>
<feature type="compositionally biased region" description="Low complexity" evidence="1">
    <location>
        <begin position="260"/>
        <end position="312"/>
    </location>
</feature>
<sequence length="1408" mass="143836">MPRPGTKHPAPRARWRRLALIAALTTALASSAGPVLADSPSPSAPPVIAPPPITPPTADQAGPTQLALENAKTTGKPVTVDALTTQTSLTVANPDGSLTVTSSAQPIRVQKNGVWTPVDATLTKNGDGSYSPTATPSGVTLSGGGNGPLAAFTDPAGHQLTLALPFALPAPTVSGNTATYADVLPGVDVQATVTDQGVFHEVLVVHNAQAAANPALQSLRLATTSNGLTTSTDQNGNIAVKAADGTPAFTAPTPVMWDSTTAPASTPTTPPVANAARAQALPADSTPTSAPASSAAAPPVASVDPAGVASSSKDGPGQNAHITELAVSADNSAITLTPDAAQLTGTGVTYPLYIDPTVAPTGLTNHYAEVKEGCPNQVMYDNPQDNGEGIGYQQYGSGCIGLYRSYYDMNTSSLNSSMIITNSTLNLKETYGADDGCQTAWGIGLNFTGAINNGTTWQAQPNIISGLGQTTVKSATGCSDNQDVVFDVSSVVKQHLGVGDLTFGIYGNEIKYALNYGFMRFSSSPTLVTTYEIPPNTPDSLSISPNPQNPNNSGCSGGTPGWIGRTTPQSNGTSSIWLSARLSTNMPGINLQASSQLSDNMTSDGSGNPYTVSWPSNAPGWVASGTTVQLPIGVSVADGHQYSWQPWALDNYMAGPKASPCVFNVDLTPPSIATFGTSSAFPPLGSGITPTAHAGDPNITIPVSSTDPTPGGCNRNACVKSGVQKFLWSLDTNIPVVGANTIWVTSDSNGTASANIPINLPPNQWGTHTLYVQAVDGAGNTQPTTATYSFYAPWNPNAKVTAGDLTGDGIPDVIVPDLKSGNLTVVPGNNDVSAPPFIASTPATSPEPGTSWNQFAIANRGSLTQSGIDDLFAYSKATKQLYIYKNDATSTPPGTVGHFTKTNDVIGPLAKASCVPTAAIVSCSGYNSKDWTSLTGLTAPGTYSQSIYKANNPNAKPPVAPAPDLITIENGELWYYIAGGAGNSYFYSAYPIGTGDWSNTDLISPGNVGATVSNGTTSGGTPTLWARNRSTGAISTYTLTFDANGTPTSNLAAPVNSTLTSAVAATGGGNLCVDLDHGNTADGAKVQVWSCNGGNPQAVTYGADNSLHVMGKCIDAHTATDGTPIQLWDCNNTGPQQWVPGPYGGSLKNPMSGLCLDDTKGGQAGTQLQLWDCNGTNPQNWAAVTPGNSLPTQQTVLNVGVSSGDYPTITSPGDANGDGNPDLYVESGSGQLFEYPGTSPAGSVAQVGNAVALGTVNNAAPASTAASVALSSHFNSGKCTDANGATVGNPLVLWDCWGGPNQHFSFGSDGTLRSGGLCAGLPSTTTTAADGSTVSSLATGDGSKVVNQQCAANTPGQQWIARSDGSLYNPASGRCLEIPGWNTTNGTALDVWDCLADANQQWTVTPSS</sequence>
<keyword evidence="5" id="KW-1185">Reference proteome</keyword>